<feature type="transmembrane region" description="Helical" evidence="2">
    <location>
        <begin position="153"/>
        <end position="175"/>
    </location>
</feature>
<feature type="compositionally biased region" description="Acidic residues" evidence="1">
    <location>
        <begin position="1"/>
        <end position="11"/>
    </location>
</feature>
<dbReference type="EMBL" id="AP022570">
    <property type="protein sequence ID" value="BBX53976.1"/>
    <property type="molecule type" value="Genomic_DNA"/>
</dbReference>
<keyword evidence="2" id="KW-0472">Membrane</keyword>
<name>A0A6N4VE87_9MYCO</name>
<feature type="region of interest" description="Disordered" evidence="1">
    <location>
        <begin position="1"/>
        <end position="96"/>
    </location>
</feature>
<evidence type="ECO:0000256" key="2">
    <source>
        <dbReference type="SAM" id="Phobius"/>
    </source>
</evidence>
<dbReference type="KEGG" id="mpof:MPOR_50020"/>
<evidence type="ECO:0000313" key="4">
    <source>
        <dbReference type="Proteomes" id="UP000466785"/>
    </source>
</evidence>
<dbReference type="Proteomes" id="UP000466785">
    <property type="component" value="Chromosome"/>
</dbReference>
<feature type="transmembrane region" description="Helical" evidence="2">
    <location>
        <begin position="210"/>
        <end position="231"/>
    </location>
</feature>
<evidence type="ECO:0000256" key="1">
    <source>
        <dbReference type="SAM" id="MobiDB-lite"/>
    </source>
</evidence>
<sequence length="235" mass="23789">MADGDTSPDSDDSTRILRRAPLNTGAQPAADLPAGSDPLTGWVPSPASEPPTRSIPPTGPEPTTGPDAAVEPEPPTGLIRRHPTGAQPAVDDPATQIVPRAKPIAVGPSRAARADPTSAIATSVASIVSGWATAVIATDLITGWWATDPLFCVAVGFLTTISAAATIAGVIALLLRRRTGRLLVVVGAVIALLIFASLFVAGAALPALVYAMPLLPLASIVAALLPATTAWNRSG</sequence>
<feature type="compositionally biased region" description="Pro residues" evidence="1">
    <location>
        <begin position="47"/>
        <end position="60"/>
    </location>
</feature>
<keyword evidence="4" id="KW-1185">Reference proteome</keyword>
<keyword evidence="2" id="KW-1133">Transmembrane helix</keyword>
<feature type="transmembrane region" description="Helical" evidence="2">
    <location>
        <begin position="119"/>
        <end position="147"/>
    </location>
</feature>
<reference evidence="3 4" key="1">
    <citation type="journal article" date="2019" name="Emerg. Microbes Infect.">
        <title>Comprehensive subspecies identification of 175 nontuberculous mycobacteria species based on 7547 genomic profiles.</title>
        <authorList>
            <person name="Matsumoto Y."/>
            <person name="Kinjo T."/>
            <person name="Motooka D."/>
            <person name="Nabeya D."/>
            <person name="Jung N."/>
            <person name="Uechi K."/>
            <person name="Horii T."/>
            <person name="Iida T."/>
            <person name="Fujita J."/>
            <person name="Nakamura S."/>
        </authorList>
    </citation>
    <scope>NUCLEOTIDE SEQUENCE [LARGE SCALE GENOMIC DNA]</scope>
    <source>
        <strain evidence="3 4">JCM 12603</strain>
    </source>
</reference>
<protein>
    <submittedName>
        <fullName evidence="3">Uncharacterized protein</fullName>
    </submittedName>
</protein>
<dbReference type="AlphaFoldDB" id="A0A6N4VE87"/>
<keyword evidence="2" id="KW-0812">Transmembrane</keyword>
<accession>A0A6N4VE87</accession>
<gene>
    <name evidence="3" type="ORF">MPOR_50020</name>
</gene>
<evidence type="ECO:0000313" key="3">
    <source>
        <dbReference type="EMBL" id="BBX53976.1"/>
    </source>
</evidence>
<dbReference type="RefSeq" id="WP_372512074.1">
    <property type="nucleotide sequence ID" value="NZ_AP022570.1"/>
</dbReference>
<organism evidence="3 4">
    <name type="scientific">Mycolicibacterium poriferae</name>
    <dbReference type="NCBI Taxonomy" id="39694"/>
    <lineage>
        <taxon>Bacteria</taxon>
        <taxon>Bacillati</taxon>
        <taxon>Actinomycetota</taxon>
        <taxon>Actinomycetes</taxon>
        <taxon>Mycobacteriales</taxon>
        <taxon>Mycobacteriaceae</taxon>
        <taxon>Mycolicibacterium</taxon>
    </lineage>
</organism>
<feature type="transmembrane region" description="Helical" evidence="2">
    <location>
        <begin position="182"/>
        <end position="204"/>
    </location>
</feature>
<proteinExistence type="predicted"/>